<evidence type="ECO:0000256" key="2">
    <source>
        <dbReference type="SAM" id="Phobius"/>
    </source>
</evidence>
<proteinExistence type="predicted"/>
<accession>A0A9X2K562</accession>
<organism evidence="3 4">
    <name type="scientific">Nonomuraea thailandensis</name>
    <dbReference type="NCBI Taxonomy" id="1188745"/>
    <lineage>
        <taxon>Bacteria</taxon>
        <taxon>Bacillati</taxon>
        <taxon>Actinomycetota</taxon>
        <taxon>Actinomycetes</taxon>
        <taxon>Streptosporangiales</taxon>
        <taxon>Streptosporangiaceae</taxon>
        <taxon>Nonomuraea</taxon>
    </lineage>
</organism>
<feature type="transmembrane region" description="Helical" evidence="2">
    <location>
        <begin position="46"/>
        <end position="68"/>
    </location>
</feature>
<keyword evidence="2" id="KW-1133">Transmembrane helix</keyword>
<protein>
    <submittedName>
        <fullName evidence="3">Outer membrane biosynthesis protein TonB</fullName>
    </submittedName>
</protein>
<dbReference type="RefSeq" id="WP_253748986.1">
    <property type="nucleotide sequence ID" value="NZ_BAABKA010000108.1"/>
</dbReference>
<dbReference type="Proteomes" id="UP001139648">
    <property type="component" value="Unassembled WGS sequence"/>
</dbReference>
<evidence type="ECO:0000313" key="4">
    <source>
        <dbReference type="Proteomes" id="UP001139648"/>
    </source>
</evidence>
<evidence type="ECO:0000313" key="3">
    <source>
        <dbReference type="EMBL" id="MCP2360758.1"/>
    </source>
</evidence>
<feature type="compositionally biased region" description="Low complexity" evidence="1">
    <location>
        <begin position="109"/>
        <end position="122"/>
    </location>
</feature>
<evidence type="ECO:0000256" key="1">
    <source>
        <dbReference type="SAM" id="MobiDB-lite"/>
    </source>
</evidence>
<dbReference type="AlphaFoldDB" id="A0A9X2K562"/>
<keyword evidence="2" id="KW-0472">Membrane</keyword>
<dbReference type="EMBL" id="JAMZEB010000002">
    <property type="protein sequence ID" value="MCP2360758.1"/>
    <property type="molecule type" value="Genomic_DNA"/>
</dbReference>
<feature type="region of interest" description="Disordered" evidence="1">
    <location>
        <begin position="83"/>
        <end position="217"/>
    </location>
</feature>
<gene>
    <name evidence="3" type="ORF">HD597_007778</name>
</gene>
<sequence length="217" mass="22588">MTQPPDEYGDLLRRALRAEADAVVPSPEGLEIIRARISRRGVRNLFWWRAGAAGVGAVLVAGAIVMAVPNLRSQIIQQTVAPAGVETSSEVPSNSSTTRSHQPPPEDPAPQQSQPAVVVPESSAPPSPKPTRKAESTSRPSPSPSPTPTDCPSPLAEQAEPPADCPEASPTPTPTAEEPATGQPSACPPEECPPPDEATETPTELASPLLDNSQTTP</sequence>
<keyword evidence="4" id="KW-1185">Reference proteome</keyword>
<name>A0A9X2K562_9ACTN</name>
<feature type="compositionally biased region" description="Pro residues" evidence="1">
    <location>
        <begin position="141"/>
        <end position="151"/>
    </location>
</feature>
<feature type="compositionally biased region" description="Polar residues" evidence="1">
    <location>
        <begin position="83"/>
        <end position="101"/>
    </location>
</feature>
<feature type="compositionally biased region" description="Low complexity" evidence="1">
    <location>
        <begin position="166"/>
        <end position="181"/>
    </location>
</feature>
<reference evidence="3" key="1">
    <citation type="submission" date="2022-06" db="EMBL/GenBank/DDBJ databases">
        <title>Sequencing the genomes of 1000 actinobacteria strains.</title>
        <authorList>
            <person name="Klenk H.-P."/>
        </authorList>
    </citation>
    <scope>NUCLEOTIDE SEQUENCE</scope>
    <source>
        <strain evidence="3">DSM 46694</strain>
    </source>
</reference>
<comment type="caution">
    <text evidence="3">The sequence shown here is derived from an EMBL/GenBank/DDBJ whole genome shotgun (WGS) entry which is preliminary data.</text>
</comment>
<keyword evidence="2" id="KW-0812">Transmembrane</keyword>